<dbReference type="InterPro" id="IPR001433">
    <property type="entry name" value="OxRdtase_FAD/NAD-bd"/>
</dbReference>
<dbReference type="SUPFAM" id="SSF63380">
    <property type="entry name" value="Riboflavin synthase domain-like"/>
    <property type="match status" value="1"/>
</dbReference>
<dbReference type="PROSITE" id="PS51384">
    <property type="entry name" value="FAD_FR"/>
    <property type="match status" value="1"/>
</dbReference>
<protein>
    <submittedName>
        <fullName evidence="2">Flavodoxin reductase</fullName>
    </submittedName>
</protein>
<dbReference type="Pfam" id="PF00175">
    <property type="entry name" value="NAD_binding_1"/>
    <property type="match status" value="1"/>
</dbReference>
<dbReference type="RefSeq" id="WP_075775072.1">
    <property type="nucleotide sequence ID" value="NZ_CP019437.1"/>
</dbReference>
<dbReference type="PRINTS" id="PR00410">
    <property type="entry name" value="PHEHYDRXLASE"/>
</dbReference>
<dbReference type="InterPro" id="IPR050415">
    <property type="entry name" value="MRET"/>
</dbReference>
<dbReference type="PANTHER" id="PTHR47354">
    <property type="entry name" value="NADH OXIDOREDUCTASE HCR"/>
    <property type="match status" value="1"/>
</dbReference>
<accession>A0ABM6II43</accession>
<keyword evidence="3" id="KW-1185">Reference proteome</keyword>
<dbReference type="EMBL" id="CP019437">
    <property type="protein sequence ID" value="AQS48508.1"/>
    <property type="molecule type" value="Genomic_DNA"/>
</dbReference>
<dbReference type="Gene3D" id="2.40.30.10">
    <property type="entry name" value="Translation factors"/>
    <property type="match status" value="1"/>
</dbReference>
<sequence length="226" mass="24951">MSTRLELQSISPVTHDTHHLVFPRPDGFDFDPGQAVELNLTREGWTDEKRPFTFTNPVDGDTLEFVIKSYPDHDGVTEQIATLKPGEAVEVSDPWGAIKDKGPGTFIAGGAGVTPFISILRARLAREGTLEGCRLIFSNKTEADIILRDEFEAMSGLETVWTVTKQDDPGAGVQTAKIDRGFLAPYVEKESGKFYVCGPHEMVDELEATLKELGVSQDRIVREDLD</sequence>
<reference evidence="2 3" key="1">
    <citation type="submission" date="2017-01" db="EMBL/GenBank/DDBJ databases">
        <title>The complete genome sequence of a sulfur-oxidizing marine bacterium Thioclava sp. 25B10_4T.</title>
        <authorList>
            <person name="Liu Y."/>
            <person name="Lai Q."/>
            <person name="Shao Z."/>
        </authorList>
    </citation>
    <scope>NUCLEOTIDE SEQUENCE [LARGE SCALE GENOMIC DNA]</scope>
    <source>
        <strain evidence="2 3">25B10_4</strain>
    </source>
</reference>
<dbReference type="InterPro" id="IPR008333">
    <property type="entry name" value="Cbr1-like_FAD-bd_dom"/>
</dbReference>
<feature type="domain" description="FAD-binding FR-type" evidence="1">
    <location>
        <begin position="1"/>
        <end position="101"/>
    </location>
</feature>
<gene>
    <name evidence="2" type="ORF">BMG03_12420</name>
</gene>
<dbReference type="Pfam" id="PF00970">
    <property type="entry name" value="FAD_binding_6"/>
    <property type="match status" value="1"/>
</dbReference>
<proteinExistence type="predicted"/>
<organism evidence="2 3">
    <name type="scientific">Thioclava nitratireducens</name>
    <dbReference type="NCBI Taxonomy" id="1915078"/>
    <lineage>
        <taxon>Bacteria</taxon>
        <taxon>Pseudomonadati</taxon>
        <taxon>Pseudomonadota</taxon>
        <taxon>Alphaproteobacteria</taxon>
        <taxon>Rhodobacterales</taxon>
        <taxon>Paracoccaceae</taxon>
        <taxon>Thioclava</taxon>
    </lineage>
</organism>
<evidence type="ECO:0000313" key="2">
    <source>
        <dbReference type="EMBL" id="AQS48508.1"/>
    </source>
</evidence>
<evidence type="ECO:0000313" key="3">
    <source>
        <dbReference type="Proteomes" id="UP000185622"/>
    </source>
</evidence>
<dbReference type="Proteomes" id="UP000185622">
    <property type="component" value="Chromosome"/>
</dbReference>
<dbReference type="InterPro" id="IPR017927">
    <property type="entry name" value="FAD-bd_FR_type"/>
</dbReference>
<dbReference type="InterPro" id="IPR039261">
    <property type="entry name" value="FNR_nucleotide-bd"/>
</dbReference>
<dbReference type="InterPro" id="IPR017938">
    <property type="entry name" value="Riboflavin_synthase-like_b-brl"/>
</dbReference>
<dbReference type="Gene3D" id="3.40.50.80">
    <property type="entry name" value="Nucleotide-binding domain of ferredoxin-NADP reductase (FNR) module"/>
    <property type="match status" value="1"/>
</dbReference>
<dbReference type="SUPFAM" id="SSF52343">
    <property type="entry name" value="Ferredoxin reductase-like, C-terminal NADP-linked domain"/>
    <property type="match status" value="1"/>
</dbReference>
<dbReference type="PANTHER" id="PTHR47354:SF5">
    <property type="entry name" value="PROTEIN RFBI"/>
    <property type="match status" value="1"/>
</dbReference>
<evidence type="ECO:0000259" key="1">
    <source>
        <dbReference type="PROSITE" id="PS51384"/>
    </source>
</evidence>
<name>A0ABM6II43_9RHOB</name>